<sequence>MLNRVLWNQSISKANKHRIYDAIVKSIKLYGSEVWPFTKRTQEMLRVTEMDFWRRSAGISRRDHVRNKRIRQVMKVEKDIVHDIMSRQLCWYRHVQRMSEERLPKQVLDWIPPGKKRRGRTVKGWRQGVDEEMLRRQLPDNLWEDRHMWRLGAVERQSAL</sequence>
<reference evidence="1" key="1">
    <citation type="submission" date="2021-12" db="EMBL/GenBank/DDBJ databases">
        <authorList>
            <person name="King R."/>
        </authorList>
    </citation>
    <scope>NUCLEOTIDE SEQUENCE</scope>
</reference>
<dbReference type="PANTHER" id="PTHR47027:SF25">
    <property type="entry name" value="REVERSE TRANSCRIPTASE DOMAIN-CONTAINING PROTEIN"/>
    <property type="match status" value="1"/>
</dbReference>
<dbReference type="EMBL" id="OU963870">
    <property type="protein sequence ID" value="CAH0395324.1"/>
    <property type="molecule type" value="Genomic_DNA"/>
</dbReference>
<keyword evidence="2" id="KW-1185">Reference proteome</keyword>
<evidence type="ECO:0008006" key="3">
    <source>
        <dbReference type="Google" id="ProtNLM"/>
    </source>
</evidence>
<evidence type="ECO:0000313" key="2">
    <source>
        <dbReference type="Proteomes" id="UP001152759"/>
    </source>
</evidence>
<dbReference type="AlphaFoldDB" id="A0A9P0AN04"/>
<evidence type="ECO:0000313" key="1">
    <source>
        <dbReference type="EMBL" id="CAH0395324.1"/>
    </source>
</evidence>
<name>A0A9P0AN04_BEMTA</name>
<protein>
    <recommendedName>
        <fullName evidence="3">Endonuclease-reverse transcriptase</fullName>
    </recommendedName>
</protein>
<dbReference type="Proteomes" id="UP001152759">
    <property type="component" value="Chromosome 9"/>
</dbReference>
<proteinExistence type="predicted"/>
<gene>
    <name evidence="1" type="ORF">BEMITA_LOCUS13518</name>
</gene>
<organism evidence="1 2">
    <name type="scientific">Bemisia tabaci</name>
    <name type="common">Sweetpotato whitefly</name>
    <name type="synonym">Aleurodes tabaci</name>
    <dbReference type="NCBI Taxonomy" id="7038"/>
    <lineage>
        <taxon>Eukaryota</taxon>
        <taxon>Metazoa</taxon>
        <taxon>Ecdysozoa</taxon>
        <taxon>Arthropoda</taxon>
        <taxon>Hexapoda</taxon>
        <taxon>Insecta</taxon>
        <taxon>Pterygota</taxon>
        <taxon>Neoptera</taxon>
        <taxon>Paraneoptera</taxon>
        <taxon>Hemiptera</taxon>
        <taxon>Sternorrhyncha</taxon>
        <taxon>Aleyrodoidea</taxon>
        <taxon>Aleyrodidae</taxon>
        <taxon>Aleyrodinae</taxon>
        <taxon>Bemisia</taxon>
    </lineage>
</organism>
<accession>A0A9P0AN04</accession>
<dbReference type="PANTHER" id="PTHR47027">
    <property type="entry name" value="REVERSE TRANSCRIPTASE DOMAIN-CONTAINING PROTEIN"/>
    <property type="match status" value="1"/>
</dbReference>